<dbReference type="InterPro" id="IPR001406">
    <property type="entry name" value="PsdUridine_synth_TruA"/>
</dbReference>
<comment type="similarity">
    <text evidence="2">Belongs to the tRNA pseudouridine synthase TruA family.</text>
</comment>
<dbReference type="NCBIfam" id="TIGR00071">
    <property type="entry name" value="hisT_truA"/>
    <property type="match status" value="1"/>
</dbReference>
<dbReference type="FunFam" id="3.30.70.660:FF:000012">
    <property type="entry name" value="tRNA pseudouridine synthase"/>
    <property type="match status" value="1"/>
</dbReference>
<organism evidence="8 9">
    <name type="scientific">Schizosaccharomyces osmophilus</name>
    <dbReference type="NCBI Taxonomy" id="2545709"/>
    <lineage>
        <taxon>Eukaryota</taxon>
        <taxon>Fungi</taxon>
        <taxon>Dikarya</taxon>
        <taxon>Ascomycota</taxon>
        <taxon>Taphrinomycotina</taxon>
        <taxon>Schizosaccharomycetes</taxon>
        <taxon>Schizosaccharomycetales</taxon>
        <taxon>Schizosaccharomycetaceae</taxon>
        <taxon>Schizosaccharomyces</taxon>
    </lineage>
</organism>
<dbReference type="KEGG" id="som:SOMG_04708"/>
<dbReference type="GO" id="GO:0009982">
    <property type="term" value="F:pseudouridine synthase activity"/>
    <property type="evidence" value="ECO:0007669"/>
    <property type="project" value="InterPro"/>
</dbReference>
<dbReference type="PANTHER" id="PTHR11142">
    <property type="entry name" value="PSEUDOURIDYLATE SYNTHASE"/>
    <property type="match status" value="1"/>
</dbReference>
<dbReference type="RefSeq" id="XP_056039544.1">
    <property type="nucleotide sequence ID" value="XM_056183487.1"/>
</dbReference>
<feature type="compositionally biased region" description="Basic and acidic residues" evidence="6">
    <location>
        <begin position="41"/>
        <end position="50"/>
    </location>
</feature>
<comment type="subcellular location">
    <subcellularLocation>
        <location evidence="1">Nucleus</location>
    </subcellularLocation>
</comment>
<evidence type="ECO:0000256" key="4">
    <source>
        <dbReference type="ARBA" id="ARBA00023235"/>
    </source>
</evidence>
<accession>A0AAF0AWZ3</accession>
<feature type="compositionally biased region" description="Polar residues" evidence="6">
    <location>
        <begin position="51"/>
        <end position="69"/>
    </location>
</feature>
<dbReference type="GO" id="GO:0003723">
    <property type="term" value="F:RNA binding"/>
    <property type="evidence" value="ECO:0007669"/>
    <property type="project" value="InterPro"/>
</dbReference>
<feature type="region of interest" description="Disordered" evidence="6">
    <location>
        <begin position="25"/>
        <end position="76"/>
    </location>
</feature>
<evidence type="ECO:0000256" key="5">
    <source>
        <dbReference type="ARBA" id="ARBA00023242"/>
    </source>
</evidence>
<reference evidence="8 9" key="1">
    <citation type="journal article" date="2023" name="G3 (Bethesda)">
        <title>A high-quality reference genome for the fission yeast Schizosaccharomyces osmophilus.</title>
        <authorList>
            <person name="Jia G.S."/>
            <person name="Zhang W.C."/>
            <person name="Liang Y."/>
            <person name="Liu X.H."/>
            <person name="Rhind N."/>
            <person name="Pidoux A."/>
            <person name="Brysch-Herzberg M."/>
            <person name="Du L.L."/>
        </authorList>
    </citation>
    <scope>NUCLEOTIDE SEQUENCE [LARGE SCALE GENOMIC DNA]</scope>
    <source>
        <strain evidence="8 9">CBS 15793</strain>
    </source>
</reference>
<evidence type="ECO:0000313" key="8">
    <source>
        <dbReference type="EMBL" id="WBW75301.1"/>
    </source>
</evidence>
<evidence type="ECO:0000256" key="1">
    <source>
        <dbReference type="ARBA" id="ARBA00004123"/>
    </source>
</evidence>
<feature type="region of interest" description="Disordered" evidence="6">
    <location>
        <begin position="427"/>
        <end position="450"/>
    </location>
</feature>
<feature type="compositionally biased region" description="Polar residues" evidence="6">
    <location>
        <begin position="26"/>
        <end position="40"/>
    </location>
</feature>
<evidence type="ECO:0000256" key="3">
    <source>
        <dbReference type="ARBA" id="ARBA00022694"/>
    </source>
</evidence>
<dbReference type="HAMAP" id="MF_00171">
    <property type="entry name" value="TruA"/>
    <property type="match status" value="1"/>
</dbReference>
<evidence type="ECO:0000256" key="6">
    <source>
        <dbReference type="SAM" id="MobiDB-lite"/>
    </source>
</evidence>
<dbReference type="Gene3D" id="3.30.70.580">
    <property type="entry name" value="Pseudouridine synthase I, catalytic domain, N-terminal subdomain"/>
    <property type="match status" value="1"/>
</dbReference>
<evidence type="ECO:0000256" key="2">
    <source>
        <dbReference type="ARBA" id="ARBA00009375"/>
    </source>
</evidence>
<sequence>MSASKYAEWSKDQLIARILELDQRLDTSSAKNTQPSASSADSERNSKKISESSAFDKNGDSNRPIQQATLPAKKVKPPRPFQLEKTVFLAFRFAYCGWDYNGLAYQTERTPLPTVEGKIFEALLKAHLIESPATCNFSRCGRTDKGVSAMGQVISLNVRHSERRPIVYCDVLNRILPPDIRFTGFAVPPPGFNARFSCKQRHYKYLFAKNYPGGTLDIERMNDAAALYLGEHDFRNFCKIDASKQITNYRRRILSSKIICVDPATELYAFDLQGTAFLWHQVRCMVAILFLVGQHLEPISIVSDLLDTQKVPNKPVYDLASEFPLILYDCMFDDIEWVLPTDDETTAPRITKHLYEKTYHQWHNLRIREQIASFMMDAANQRISQYGVLQYTGSSVNIGEGELKSSKRYVPILQRARQESVEVVNERYKRKKGLDGPTASEEISSSMNED</sequence>
<keyword evidence="9" id="KW-1185">Reference proteome</keyword>
<dbReference type="InterPro" id="IPR020095">
    <property type="entry name" value="PsdUridine_synth_TruA_C"/>
</dbReference>
<keyword evidence="4" id="KW-0413">Isomerase</keyword>
<name>A0AAF0AWZ3_9SCHI</name>
<dbReference type="Pfam" id="PF01416">
    <property type="entry name" value="PseudoU_synth_1"/>
    <property type="match status" value="1"/>
</dbReference>
<dbReference type="GO" id="GO:1990481">
    <property type="term" value="P:mRNA pseudouridine synthesis"/>
    <property type="evidence" value="ECO:0007669"/>
    <property type="project" value="TreeGrafter"/>
</dbReference>
<dbReference type="AlphaFoldDB" id="A0AAF0AWZ3"/>
<dbReference type="InterPro" id="IPR020097">
    <property type="entry name" value="PsdUridine_synth_TruA_a/b_dom"/>
</dbReference>
<proteinExistence type="inferred from homology"/>
<dbReference type="InterPro" id="IPR020094">
    <property type="entry name" value="TruA/RsuA/RluB/E/F_N"/>
</dbReference>
<dbReference type="Gene3D" id="3.30.70.660">
    <property type="entry name" value="Pseudouridine synthase I, catalytic domain, C-terminal subdomain"/>
    <property type="match status" value="1"/>
</dbReference>
<dbReference type="InterPro" id="IPR020103">
    <property type="entry name" value="PsdUridine_synth_cat_dom_sf"/>
</dbReference>
<dbReference type="Proteomes" id="UP001212411">
    <property type="component" value="Chromosome 3"/>
</dbReference>
<protein>
    <submittedName>
        <fullName evidence="8">tRNA-pseudouridine synthase Deg1</fullName>
    </submittedName>
</protein>
<evidence type="ECO:0000259" key="7">
    <source>
        <dbReference type="Pfam" id="PF01416"/>
    </source>
</evidence>
<gene>
    <name evidence="8" type="primary">deg1</name>
    <name evidence="8" type="ORF">SOMG_04708</name>
</gene>
<keyword evidence="3" id="KW-0819">tRNA processing</keyword>
<dbReference type="InterPro" id="IPR041707">
    <property type="entry name" value="Pus3-like"/>
</dbReference>
<dbReference type="SUPFAM" id="SSF55120">
    <property type="entry name" value="Pseudouridine synthase"/>
    <property type="match status" value="1"/>
</dbReference>
<dbReference type="GeneID" id="80878176"/>
<dbReference type="GO" id="GO:0005634">
    <property type="term" value="C:nucleus"/>
    <property type="evidence" value="ECO:0007669"/>
    <property type="project" value="UniProtKB-SubCell"/>
</dbReference>
<dbReference type="GO" id="GO:0005737">
    <property type="term" value="C:cytoplasm"/>
    <property type="evidence" value="ECO:0007669"/>
    <property type="project" value="TreeGrafter"/>
</dbReference>
<keyword evidence="5" id="KW-0539">Nucleus</keyword>
<dbReference type="PANTHER" id="PTHR11142:SF5">
    <property type="entry name" value="TRNA PSEUDOURIDINE(38_39) SYNTHASE"/>
    <property type="match status" value="1"/>
</dbReference>
<evidence type="ECO:0000313" key="9">
    <source>
        <dbReference type="Proteomes" id="UP001212411"/>
    </source>
</evidence>
<dbReference type="CDD" id="cd02569">
    <property type="entry name" value="PseudoU_synth_ScPus3"/>
    <property type="match status" value="1"/>
</dbReference>
<dbReference type="EMBL" id="CP115613">
    <property type="protein sequence ID" value="WBW75301.1"/>
    <property type="molecule type" value="Genomic_DNA"/>
</dbReference>
<feature type="domain" description="Pseudouridine synthase I TruA alpha/beta" evidence="7">
    <location>
        <begin position="224"/>
        <end position="333"/>
    </location>
</feature>
<feature type="compositionally biased region" description="Polar residues" evidence="6">
    <location>
        <begin position="441"/>
        <end position="450"/>
    </location>
</feature>
<dbReference type="GO" id="GO:0031119">
    <property type="term" value="P:tRNA pseudouridine synthesis"/>
    <property type="evidence" value="ECO:0007669"/>
    <property type="project" value="TreeGrafter"/>
</dbReference>